<protein>
    <submittedName>
        <fullName evidence="1">Uncharacterized protein</fullName>
    </submittedName>
</protein>
<sequence length="29" mass="3332">MQQLAFTHVPFRSQDQLLPSTLHSCTVDM</sequence>
<dbReference type="EMBL" id="GBXM01101471">
    <property type="protein sequence ID" value="JAH07106.1"/>
    <property type="molecule type" value="Transcribed_RNA"/>
</dbReference>
<reference evidence="1" key="1">
    <citation type="submission" date="2014-11" db="EMBL/GenBank/DDBJ databases">
        <authorList>
            <person name="Amaro Gonzalez C."/>
        </authorList>
    </citation>
    <scope>NUCLEOTIDE SEQUENCE</scope>
</reference>
<proteinExistence type="predicted"/>
<reference evidence="1" key="2">
    <citation type="journal article" date="2015" name="Fish Shellfish Immunol.">
        <title>Early steps in the European eel (Anguilla anguilla)-Vibrio vulnificus interaction in the gills: Role of the RtxA13 toxin.</title>
        <authorList>
            <person name="Callol A."/>
            <person name="Pajuelo D."/>
            <person name="Ebbesson L."/>
            <person name="Teles M."/>
            <person name="MacKenzie S."/>
            <person name="Amaro C."/>
        </authorList>
    </citation>
    <scope>NUCLEOTIDE SEQUENCE</scope>
</reference>
<accession>A0A0E9PR48</accession>
<organism evidence="1">
    <name type="scientific">Anguilla anguilla</name>
    <name type="common">European freshwater eel</name>
    <name type="synonym">Muraena anguilla</name>
    <dbReference type="NCBI Taxonomy" id="7936"/>
    <lineage>
        <taxon>Eukaryota</taxon>
        <taxon>Metazoa</taxon>
        <taxon>Chordata</taxon>
        <taxon>Craniata</taxon>
        <taxon>Vertebrata</taxon>
        <taxon>Euteleostomi</taxon>
        <taxon>Actinopterygii</taxon>
        <taxon>Neopterygii</taxon>
        <taxon>Teleostei</taxon>
        <taxon>Anguilliformes</taxon>
        <taxon>Anguillidae</taxon>
        <taxon>Anguilla</taxon>
    </lineage>
</organism>
<name>A0A0E9PR48_ANGAN</name>
<dbReference type="AlphaFoldDB" id="A0A0E9PR48"/>
<evidence type="ECO:0000313" key="1">
    <source>
        <dbReference type="EMBL" id="JAH07106.1"/>
    </source>
</evidence>